<feature type="transmembrane region" description="Helical" evidence="5">
    <location>
        <begin position="105"/>
        <end position="126"/>
    </location>
</feature>
<dbReference type="PANTHER" id="PTHR47521">
    <property type="entry name" value="SERPENTINE RECEPTOR, CLASS E (EPSILON)-RELATED"/>
    <property type="match status" value="1"/>
</dbReference>
<evidence type="ECO:0000256" key="1">
    <source>
        <dbReference type="ARBA" id="ARBA00004141"/>
    </source>
</evidence>
<dbReference type="InterPro" id="IPR052860">
    <property type="entry name" value="NRL-GPCR1"/>
</dbReference>
<dbReference type="AlphaFoldDB" id="A0A090KZG1"/>
<dbReference type="Pfam" id="PF10292">
    <property type="entry name" value="7TM_GPCR_Srab"/>
    <property type="match status" value="1"/>
</dbReference>
<feature type="transmembrane region" description="Helical" evidence="5">
    <location>
        <begin position="244"/>
        <end position="271"/>
    </location>
</feature>
<evidence type="ECO:0000313" key="7">
    <source>
        <dbReference type="Proteomes" id="UP000035682"/>
    </source>
</evidence>
<evidence type="ECO:0000256" key="4">
    <source>
        <dbReference type="ARBA" id="ARBA00023136"/>
    </source>
</evidence>
<sequence length="366" mass="43358">MLFNLIIINLNIIFLLTMELNEFTVLPIRIPIIENCTNFLGLIFIILFFKHLVNFKHYHINIRIMLITMLIYFIFIISSRFLIFLALLEGKILRSVTFGSQNICFFFFLIHRVGFLGYNSIFYIIVIERTIASIRYKTYENEKKKLLCITIVCLHSLTIFVIMFFRLREFAKNNKEINRIPCLRRNVDNGFLNVISYVILIMTTISSLTFFILLIINKKLYIKSNLRFSKNILSTKYQILENLLFLKALLPCILNFLISSVLNGMLFIYIISELIKGINSLEKEIYIVEMGQISDIIFSISFVTIPLTTYITFKRLKKMYLKKNNHNLYDVKKQKVPKNNQIQPTTVNDIYFNQFNKQWDCQKPKK</sequence>
<organism evidence="6">
    <name type="scientific">Strongyloides ratti</name>
    <name type="common">Parasitic roundworm</name>
    <dbReference type="NCBI Taxonomy" id="34506"/>
    <lineage>
        <taxon>Eukaryota</taxon>
        <taxon>Metazoa</taxon>
        <taxon>Ecdysozoa</taxon>
        <taxon>Nematoda</taxon>
        <taxon>Chromadorea</taxon>
        <taxon>Rhabditida</taxon>
        <taxon>Tylenchina</taxon>
        <taxon>Panagrolaimomorpha</taxon>
        <taxon>Strongyloidoidea</taxon>
        <taxon>Strongyloididae</taxon>
        <taxon>Strongyloides</taxon>
    </lineage>
</organism>
<keyword evidence="3 5" id="KW-1133">Transmembrane helix</keyword>
<protein>
    <submittedName>
        <fullName evidence="6 8">7TM GPCR, serpentine receptor class ab (Srab) family-containing protein</fullName>
    </submittedName>
</protein>
<feature type="transmembrane region" description="Helical" evidence="5">
    <location>
        <begin position="291"/>
        <end position="313"/>
    </location>
</feature>
<evidence type="ECO:0000256" key="3">
    <source>
        <dbReference type="ARBA" id="ARBA00022989"/>
    </source>
</evidence>
<dbReference type="OMA" id="HINIRIM"/>
<gene>
    <name evidence="6 8 9" type="ORF">SRAE_1000107950</name>
</gene>
<feature type="transmembrane region" description="Helical" evidence="5">
    <location>
        <begin position="28"/>
        <end position="49"/>
    </location>
</feature>
<evidence type="ECO:0000256" key="5">
    <source>
        <dbReference type="SAM" id="Phobius"/>
    </source>
</evidence>
<dbReference type="CTD" id="36375176"/>
<feature type="transmembrane region" description="Helical" evidence="5">
    <location>
        <begin position="61"/>
        <end position="85"/>
    </location>
</feature>
<keyword evidence="4 5" id="KW-0472">Membrane</keyword>
<evidence type="ECO:0000313" key="9">
    <source>
        <dbReference type="WormBase" id="SRAE_1000107950"/>
    </source>
</evidence>
<accession>A0A090KZG1</accession>
<keyword evidence="2 5" id="KW-0812">Transmembrane</keyword>
<evidence type="ECO:0000313" key="6">
    <source>
        <dbReference type="EMBL" id="CEF62811.1"/>
    </source>
</evidence>
<dbReference type="EMBL" id="LN609528">
    <property type="protein sequence ID" value="CEF62811.1"/>
    <property type="molecule type" value="Genomic_DNA"/>
</dbReference>
<dbReference type="WBParaSite" id="SRAE_1000107950.1">
    <property type="protein sequence ID" value="SRAE_1000107950.1"/>
    <property type="gene ID" value="WBGene00257681"/>
</dbReference>
<proteinExistence type="predicted"/>
<dbReference type="GeneID" id="36375176"/>
<reference evidence="6 7" key="1">
    <citation type="submission" date="2014-09" db="EMBL/GenBank/DDBJ databases">
        <authorList>
            <person name="Martin A.A."/>
        </authorList>
    </citation>
    <scope>NUCLEOTIDE SEQUENCE</scope>
    <source>
        <strain evidence="7">ED321</strain>
        <strain evidence="6">ED321 Heterogonic</strain>
    </source>
</reference>
<reference evidence="8" key="2">
    <citation type="submission" date="2020-12" db="UniProtKB">
        <authorList>
            <consortium name="WormBaseParasite"/>
        </authorList>
    </citation>
    <scope>IDENTIFICATION</scope>
</reference>
<dbReference type="InterPro" id="IPR019408">
    <property type="entry name" value="7TM_GPCR_serpentine_rcpt_Srab"/>
</dbReference>
<dbReference type="WormBase" id="SRAE_1000107950">
    <property type="protein sequence ID" value="SRP08767"/>
    <property type="gene ID" value="WBGene00257681"/>
</dbReference>
<dbReference type="GO" id="GO:0016020">
    <property type="term" value="C:membrane"/>
    <property type="evidence" value="ECO:0007669"/>
    <property type="project" value="UniProtKB-SubCell"/>
</dbReference>
<feature type="transmembrane region" description="Helical" evidence="5">
    <location>
        <begin position="194"/>
        <end position="216"/>
    </location>
</feature>
<evidence type="ECO:0000256" key="2">
    <source>
        <dbReference type="ARBA" id="ARBA00022692"/>
    </source>
</evidence>
<dbReference type="Proteomes" id="UP000035682">
    <property type="component" value="Unplaced"/>
</dbReference>
<keyword evidence="6" id="KW-0675">Receptor</keyword>
<dbReference type="RefSeq" id="XP_024502013.1">
    <property type="nucleotide sequence ID" value="XM_024647990.1"/>
</dbReference>
<name>A0A090KZG1_STRRB</name>
<comment type="subcellular location">
    <subcellularLocation>
        <location evidence="1">Membrane</location>
        <topology evidence="1">Multi-pass membrane protein</topology>
    </subcellularLocation>
</comment>
<evidence type="ECO:0000313" key="8">
    <source>
        <dbReference type="WBParaSite" id="SRAE_1000107950.1"/>
    </source>
</evidence>
<feature type="transmembrane region" description="Helical" evidence="5">
    <location>
        <begin position="146"/>
        <end position="165"/>
    </location>
</feature>
<keyword evidence="7" id="KW-1185">Reference proteome</keyword>